<dbReference type="AlphaFoldDB" id="A0A2V1DEU3"/>
<gene>
    <name evidence="2" type="ORF">DM02DRAFT_617108</name>
</gene>
<reference evidence="2 3" key="1">
    <citation type="journal article" date="2018" name="Sci. Rep.">
        <title>Comparative genomics provides insights into the lifestyle and reveals functional heterogeneity of dark septate endophytic fungi.</title>
        <authorList>
            <person name="Knapp D.G."/>
            <person name="Nemeth J.B."/>
            <person name="Barry K."/>
            <person name="Hainaut M."/>
            <person name="Henrissat B."/>
            <person name="Johnson J."/>
            <person name="Kuo A."/>
            <person name="Lim J.H.P."/>
            <person name="Lipzen A."/>
            <person name="Nolan M."/>
            <person name="Ohm R.A."/>
            <person name="Tamas L."/>
            <person name="Grigoriev I.V."/>
            <person name="Spatafora J.W."/>
            <person name="Nagy L.G."/>
            <person name="Kovacs G.M."/>
        </authorList>
    </citation>
    <scope>NUCLEOTIDE SEQUENCE [LARGE SCALE GENOMIC DNA]</scope>
    <source>
        <strain evidence="2 3">DSE2036</strain>
    </source>
</reference>
<accession>A0A2V1DEU3</accession>
<protein>
    <submittedName>
        <fullName evidence="2">Uncharacterized protein</fullName>
    </submittedName>
</protein>
<sequence>MAVLRKRWICLPCLLSAVVGLKEPRSPDVVRSMIKKSSKQQFSMLANLRVKPPITGRL</sequence>
<feature type="signal peptide" evidence="1">
    <location>
        <begin position="1"/>
        <end position="20"/>
    </location>
</feature>
<name>A0A2V1DEU3_9PLEO</name>
<evidence type="ECO:0000313" key="2">
    <source>
        <dbReference type="EMBL" id="PVH96637.1"/>
    </source>
</evidence>
<evidence type="ECO:0000256" key="1">
    <source>
        <dbReference type="SAM" id="SignalP"/>
    </source>
</evidence>
<keyword evidence="3" id="KW-1185">Reference proteome</keyword>
<feature type="chain" id="PRO_5016173281" evidence="1">
    <location>
        <begin position="21"/>
        <end position="58"/>
    </location>
</feature>
<dbReference type="EMBL" id="KZ805459">
    <property type="protein sequence ID" value="PVH96637.1"/>
    <property type="molecule type" value="Genomic_DNA"/>
</dbReference>
<dbReference type="Proteomes" id="UP000244855">
    <property type="component" value="Unassembled WGS sequence"/>
</dbReference>
<keyword evidence="1" id="KW-0732">Signal</keyword>
<proteinExistence type="predicted"/>
<organism evidence="2 3">
    <name type="scientific">Periconia macrospinosa</name>
    <dbReference type="NCBI Taxonomy" id="97972"/>
    <lineage>
        <taxon>Eukaryota</taxon>
        <taxon>Fungi</taxon>
        <taxon>Dikarya</taxon>
        <taxon>Ascomycota</taxon>
        <taxon>Pezizomycotina</taxon>
        <taxon>Dothideomycetes</taxon>
        <taxon>Pleosporomycetidae</taxon>
        <taxon>Pleosporales</taxon>
        <taxon>Massarineae</taxon>
        <taxon>Periconiaceae</taxon>
        <taxon>Periconia</taxon>
    </lineage>
</organism>
<evidence type="ECO:0000313" key="3">
    <source>
        <dbReference type="Proteomes" id="UP000244855"/>
    </source>
</evidence>